<dbReference type="PANTHER" id="PTHR40101">
    <property type="entry name" value="CONSERVED PROTEIN"/>
    <property type="match status" value="1"/>
</dbReference>
<feature type="domain" description="DUF2148" evidence="1">
    <location>
        <begin position="112"/>
        <end position="178"/>
    </location>
</feature>
<dbReference type="PANTHER" id="PTHR40101:SF1">
    <property type="entry name" value="4FE-4S DOMAIN-CONTAINING PROTEIN"/>
    <property type="match status" value="1"/>
</dbReference>
<reference evidence="2" key="2">
    <citation type="submission" date="2021-04" db="EMBL/GenBank/DDBJ databases">
        <authorList>
            <person name="Gilroy R."/>
        </authorList>
    </citation>
    <scope>NUCLEOTIDE SEQUENCE</scope>
    <source>
        <strain evidence="2">CHK191-13928</strain>
    </source>
</reference>
<reference evidence="2" key="1">
    <citation type="journal article" date="2021" name="PeerJ">
        <title>Extensive microbial diversity within the chicken gut microbiome revealed by metagenomics and culture.</title>
        <authorList>
            <person name="Gilroy R."/>
            <person name="Ravi A."/>
            <person name="Getino M."/>
            <person name="Pursley I."/>
            <person name="Horton D.L."/>
            <person name="Alikhan N.F."/>
            <person name="Baker D."/>
            <person name="Gharbi K."/>
            <person name="Hall N."/>
            <person name="Watson M."/>
            <person name="Adriaenssens E.M."/>
            <person name="Foster-Nyarko E."/>
            <person name="Jarju S."/>
            <person name="Secka A."/>
            <person name="Antonio M."/>
            <person name="Oren A."/>
            <person name="Chaudhuri R.R."/>
            <person name="La Ragione R."/>
            <person name="Hildebrand F."/>
            <person name="Pallen M.J."/>
        </authorList>
    </citation>
    <scope>NUCLEOTIDE SEQUENCE</scope>
    <source>
        <strain evidence="2">CHK191-13928</strain>
    </source>
</reference>
<protein>
    <recommendedName>
        <fullName evidence="1">DUF2148 domain-containing protein</fullName>
    </recommendedName>
</protein>
<gene>
    <name evidence="2" type="ORF">H9735_04590</name>
</gene>
<evidence type="ECO:0000313" key="3">
    <source>
        <dbReference type="Proteomes" id="UP000886721"/>
    </source>
</evidence>
<dbReference type="InterPro" id="IPR019224">
    <property type="entry name" value="DUF2148"/>
</dbReference>
<evidence type="ECO:0000259" key="1">
    <source>
        <dbReference type="Pfam" id="PF09918"/>
    </source>
</evidence>
<sequence length="181" mass="19919">MMYQSQKMEEQAVLQVAAEMCAAARTAPKAKGIDKICTMVLTGEEKDQLAKKMEEIGVRDFGEKAEDWYIRDARNVKDAQAVVFIGTKKDYRGIAKCSFCGFENCGVCKQEGARCAFSYVDLGIALGSAAAVAADARIDNRIMFSAGKALMEMEDMPEDVAWQGIVLSTAGKNIFFDRKKK</sequence>
<dbReference type="SUPFAM" id="SSF55469">
    <property type="entry name" value="FMN-dependent nitroreductase-like"/>
    <property type="match status" value="1"/>
</dbReference>
<dbReference type="Pfam" id="PF09918">
    <property type="entry name" value="DUF2148"/>
    <property type="match status" value="1"/>
</dbReference>
<comment type="caution">
    <text evidence="2">The sequence shown here is derived from an EMBL/GenBank/DDBJ whole genome shotgun (WGS) entry which is preliminary data.</text>
</comment>
<dbReference type="Gene3D" id="3.40.109.10">
    <property type="entry name" value="NADH Oxidase"/>
    <property type="match status" value="1"/>
</dbReference>
<proteinExistence type="predicted"/>
<dbReference type="GO" id="GO:0016491">
    <property type="term" value="F:oxidoreductase activity"/>
    <property type="evidence" value="ECO:0007669"/>
    <property type="project" value="InterPro"/>
</dbReference>
<name>A0A9D2B8X1_9FIRM</name>
<accession>A0A9D2B8X1</accession>
<dbReference type="EMBL" id="DXEM01000014">
    <property type="protein sequence ID" value="HIX67391.1"/>
    <property type="molecule type" value="Genomic_DNA"/>
</dbReference>
<organism evidence="2 3">
    <name type="scientific">Candidatus Anaerostipes excrementavium</name>
    <dbReference type="NCBI Taxonomy" id="2838463"/>
    <lineage>
        <taxon>Bacteria</taxon>
        <taxon>Bacillati</taxon>
        <taxon>Bacillota</taxon>
        <taxon>Clostridia</taxon>
        <taxon>Lachnospirales</taxon>
        <taxon>Lachnospiraceae</taxon>
        <taxon>Anaerostipes</taxon>
    </lineage>
</organism>
<dbReference type="Proteomes" id="UP000886721">
    <property type="component" value="Unassembled WGS sequence"/>
</dbReference>
<dbReference type="InterPro" id="IPR000415">
    <property type="entry name" value="Nitroreductase-like"/>
</dbReference>
<dbReference type="AlphaFoldDB" id="A0A9D2B8X1"/>
<evidence type="ECO:0000313" key="2">
    <source>
        <dbReference type="EMBL" id="HIX67391.1"/>
    </source>
</evidence>